<feature type="transmembrane region" description="Helical" evidence="10">
    <location>
        <begin position="241"/>
        <end position="261"/>
    </location>
</feature>
<comment type="caution">
    <text evidence="10">Lacks conserved residue(s) required for the propagation of feature annotation.</text>
</comment>
<keyword evidence="12" id="KW-1185">Reference proteome</keyword>
<dbReference type="OrthoDB" id="6597368at2759"/>
<evidence type="ECO:0000256" key="6">
    <source>
        <dbReference type="ARBA" id="ARBA00022989"/>
    </source>
</evidence>
<keyword evidence="4 10" id="KW-0812">Transmembrane</keyword>
<feature type="transmembrane region" description="Helical" evidence="10">
    <location>
        <begin position="33"/>
        <end position="54"/>
    </location>
</feature>
<accession>A0A6G1LQ09</accession>
<evidence type="ECO:0000256" key="9">
    <source>
        <dbReference type="ARBA" id="ARBA00023224"/>
    </source>
</evidence>
<evidence type="ECO:0000256" key="4">
    <source>
        <dbReference type="ARBA" id="ARBA00022692"/>
    </source>
</evidence>
<gene>
    <name evidence="11" type="primary">Or-016</name>
    <name evidence="11" type="synonym">Nful_v1.0-Or-016</name>
    <name evidence="11" type="ORF">NFUL_NFUL000084</name>
</gene>
<reference evidence="11 12" key="1">
    <citation type="submission" date="2019-08" db="EMBL/GenBank/DDBJ databases">
        <title>High quality draft denovo assembly of Nylanderia fulva.</title>
        <authorList>
            <person name="Vargo E.L."/>
            <person name="Tarone A.M."/>
            <person name="Konganti K.R."/>
        </authorList>
    </citation>
    <scope>NUCLEOTIDE SEQUENCE [LARGE SCALE GENOMIC DNA]</scope>
    <source>
        <strain evidence="11">TAMU-Nful-2015</strain>
        <tissue evidence="11">Whole body</tissue>
    </source>
</reference>
<sequence>MNMMEFPFKVLTICGCWQPQSWTSVYKHIYRIYTILILLSVHTFTLSQLMDIILIVDNTDDFCDNLCILVVTIMTCFKMFSLLANRKNIIELTDILMKEPCKPFKPNEIKIFYKFDKDIQVNTFNYTVMSLISCASFAFTSFFTNFSERKLMFRAWLPFEYSSMTIFCLAFVHQLIASFMATLVNVGCDSLIFGLLANVCCQFEILTYRLKGIMLHSDGLRNCVEQHCKIFKLAFLVNSKFRTVIGVQFLMSMFVVCFNLYEISILKLDVRCIRLAIFMTAMLTQIFIYCWYGNQVRFKSRQFLDNLFEIEWFTLDNNLKKSLLIMMERTVMPIEITSAYTISVNLDSFIGVLKTSYSAYNLLRQMNE</sequence>
<comment type="caution">
    <text evidence="11">The sequence shown here is derived from an EMBL/GenBank/DDBJ whole genome shotgun (WGS) entry which is preliminary data.</text>
</comment>
<evidence type="ECO:0000256" key="2">
    <source>
        <dbReference type="ARBA" id="ARBA00022475"/>
    </source>
</evidence>
<keyword evidence="9 10" id="KW-0807">Transducer</keyword>
<dbReference type="Pfam" id="PF02949">
    <property type="entry name" value="7tm_6"/>
    <property type="match status" value="1"/>
</dbReference>
<dbReference type="GO" id="GO:0004984">
    <property type="term" value="F:olfactory receptor activity"/>
    <property type="evidence" value="ECO:0007669"/>
    <property type="project" value="InterPro"/>
</dbReference>
<comment type="subcellular location">
    <subcellularLocation>
        <location evidence="1 10">Cell membrane</location>
        <topology evidence="1 10">Multi-pass membrane protein</topology>
    </subcellularLocation>
</comment>
<dbReference type="PANTHER" id="PTHR21137">
    <property type="entry name" value="ODORANT RECEPTOR"/>
    <property type="match status" value="1"/>
</dbReference>
<feature type="transmembrane region" description="Helical" evidence="10">
    <location>
        <begin position="124"/>
        <end position="143"/>
    </location>
</feature>
<evidence type="ECO:0000256" key="5">
    <source>
        <dbReference type="ARBA" id="ARBA00022725"/>
    </source>
</evidence>
<evidence type="ECO:0000256" key="3">
    <source>
        <dbReference type="ARBA" id="ARBA00022606"/>
    </source>
</evidence>
<keyword evidence="2" id="KW-1003">Cell membrane</keyword>
<dbReference type="GO" id="GO:0005549">
    <property type="term" value="F:odorant binding"/>
    <property type="evidence" value="ECO:0007669"/>
    <property type="project" value="InterPro"/>
</dbReference>
<proteinExistence type="inferred from homology"/>
<dbReference type="Proteomes" id="UP000479987">
    <property type="component" value="Unassembled WGS sequence"/>
</dbReference>
<keyword evidence="8 10" id="KW-0675">Receptor</keyword>
<feature type="transmembrane region" description="Helical" evidence="10">
    <location>
        <begin position="164"/>
        <end position="184"/>
    </location>
</feature>
<dbReference type="GO" id="GO:0005886">
    <property type="term" value="C:plasma membrane"/>
    <property type="evidence" value="ECO:0007669"/>
    <property type="project" value="UniProtKB-SubCell"/>
</dbReference>
<dbReference type="EMBL" id="SGBU01000019">
    <property type="protein sequence ID" value="KAF3054560.1"/>
    <property type="molecule type" value="Genomic_DNA"/>
</dbReference>
<evidence type="ECO:0000256" key="7">
    <source>
        <dbReference type="ARBA" id="ARBA00023136"/>
    </source>
</evidence>
<dbReference type="InterPro" id="IPR004117">
    <property type="entry name" value="7tm6_olfct_rcpt"/>
</dbReference>
<keyword evidence="6 10" id="KW-1133">Transmembrane helix</keyword>
<keyword evidence="7 10" id="KW-0472">Membrane</keyword>
<evidence type="ECO:0000256" key="1">
    <source>
        <dbReference type="ARBA" id="ARBA00004651"/>
    </source>
</evidence>
<dbReference type="PANTHER" id="PTHR21137:SF35">
    <property type="entry name" value="ODORANT RECEPTOR 19A-RELATED"/>
    <property type="match status" value="1"/>
</dbReference>
<feature type="transmembrane region" description="Helical" evidence="10">
    <location>
        <begin position="66"/>
        <end position="84"/>
    </location>
</feature>
<name>A0A6G1LQ09_9HYME</name>
<evidence type="ECO:0000256" key="10">
    <source>
        <dbReference type="RuleBase" id="RU351113"/>
    </source>
</evidence>
<protein>
    <recommendedName>
        <fullName evidence="10">Odorant receptor</fullName>
    </recommendedName>
</protein>
<evidence type="ECO:0000256" key="8">
    <source>
        <dbReference type="ARBA" id="ARBA00023170"/>
    </source>
</evidence>
<organism evidence="11 12">
    <name type="scientific">Nylanderia fulva</name>
    <dbReference type="NCBI Taxonomy" id="613905"/>
    <lineage>
        <taxon>Eukaryota</taxon>
        <taxon>Metazoa</taxon>
        <taxon>Ecdysozoa</taxon>
        <taxon>Arthropoda</taxon>
        <taxon>Hexapoda</taxon>
        <taxon>Insecta</taxon>
        <taxon>Pterygota</taxon>
        <taxon>Neoptera</taxon>
        <taxon>Endopterygota</taxon>
        <taxon>Hymenoptera</taxon>
        <taxon>Apocrita</taxon>
        <taxon>Aculeata</taxon>
        <taxon>Formicoidea</taxon>
        <taxon>Formicidae</taxon>
        <taxon>Formicinae</taxon>
        <taxon>Nylanderia</taxon>
    </lineage>
</organism>
<dbReference type="GO" id="GO:0007165">
    <property type="term" value="P:signal transduction"/>
    <property type="evidence" value="ECO:0007669"/>
    <property type="project" value="UniProtKB-KW"/>
</dbReference>
<keyword evidence="5 10" id="KW-0552">Olfaction</keyword>
<evidence type="ECO:0000313" key="12">
    <source>
        <dbReference type="Proteomes" id="UP000479987"/>
    </source>
</evidence>
<dbReference type="AlphaFoldDB" id="A0A6G1LQ09"/>
<evidence type="ECO:0000313" key="11">
    <source>
        <dbReference type="EMBL" id="KAF3054560.1"/>
    </source>
</evidence>
<comment type="similarity">
    <text evidence="10">Belongs to the insect chemoreceptor superfamily. Heteromeric odorant receptor channel (TC 1.A.69) family.</text>
</comment>
<keyword evidence="3 10" id="KW-0716">Sensory transduction</keyword>
<feature type="transmembrane region" description="Helical" evidence="10">
    <location>
        <begin position="273"/>
        <end position="292"/>
    </location>
</feature>